<dbReference type="SMART" id="SM00385">
    <property type="entry name" value="CYCLIN"/>
    <property type="match status" value="1"/>
</dbReference>
<keyword evidence="3" id="KW-0195">Cyclin</keyword>
<dbReference type="GO" id="GO:0051301">
    <property type="term" value="P:cell division"/>
    <property type="evidence" value="ECO:0007669"/>
    <property type="project" value="UniProtKB-KW"/>
</dbReference>
<dbReference type="Gene3D" id="1.10.472.10">
    <property type="entry name" value="Cyclin-like"/>
    <property type="match status" value="2"/>
</dbReference>
<dbReference type="InterPro" id="IPR013763">
    <property type="entry name" value="Cyclin-like_dom"/>
</dbReference>
<keyword evidence="1" id="KW-0132">Cell division</keyword>
<accession>A0AAP0D626</accession>
<comment type="similarity">
    <text evidence="3">Belongs to the cyclin family.</text>
</comment>
<reference evidence="6 7" key="1">
    <citation type="submission" date="2024-04" db="EMBL/GenBank/DDBJ databases">
        <title>The reference genome of an endangered Asteraceae, Deinandra increscens subsp. villosa, native to the Central Coast of California.</title>
        <authorList>
            <person name="Guilliams M."/>
            <person name="Hasenstab-Lehman K."/>
            <person name="Meyer R."/>
            <person name="Mcevoy S."/>
        </authorList>
    </citation>
    <scope>NUCLEOTIDE SEQUENCE [LARGE SCALE GENOMIC DNA]</scope>
    <source>
        <tissue evidence="6">Leaf</tissue>
    </source>
</reference>
<gene>
    <name evidence="6" type="ORF">SSX86_013426</name>
</gene>
<dbReference type="Pfam" id="PF00134">
    <property type="entry name" value="Cyclin_N"/>
    <property type="match status" value="1"/>
</dbReference>
<evidence type="ECO:0000256" key="1">
    <source>
        <dbReference type="ARBA" id="ARBA00022618"/>
    </source>
</evidence>
<dbReference type="InterPro" id="IPR039361">
    <property type="entry name" value="Cyclin"/>
</dbReference>
<protein>
    <recommendedName>
        <fullName evidence="5">Cyclin-like domain-containing protein</fullName>
    </recommendedName>
</protein>
<comment type="caution">
    <text evidence="6">The sequence shown here is derived from an EMBL/GenBank/DDBJ whole genome shotgun (WGS) entry which is preliminary data.</text>
</comment>
<evidence type="ECO:0000259" key="5">
    <source>
        <dbReference type="SMART" id="SM00385"/>
    </source>
</evidence>
<dbReference type="EMBL" id="JBCNJP010000014">
    <property type="protein sequence ID" value="KAK9069310.1"/>
    <property type="molecule type" value="Genomic_DNA"/>
</dbReference>
<evidence type="ECO:0000256" key="4">
    <source>
        <dbReference type="SAM" id="MobiDB-lite"/>
    </source>
</evidence>
<dbReference type="Proteomes" id="UP001408789">
    <property type="component" value="Unassembled WGS sequence"/>
</dbReference>
<organism evidence="6 7">
    <name type="scientific">Deinandra increscens subsp. villosa</name>
    <dbReference type="NCBI Taxonomy" id="3103831"/>
    <lineage>
        <taxon>Eukaryota</taxon>
        <taxon>Viridiplantae</taxon>
        <taxon>Streptophyta</taxon>
        <taxon>Embryophyta</taxon>
        <taxon>Tracheophyta</taxon>
        <taxon>Spermatophyta</taxon>
        <taxon>Magnoliopsida</taxon>
        <taxon>eudicotyledons</taxon>
        <taxon>Gunneridae</taxon>
        <taxon>Pentapetalae</taxon>
        <taxon>asterids</taxon>
        <taxon>campanulids</taxon>
        <taxon>Asterales</taxon>
        <taxon>Asteraceae</taxon>
        <taxon>Asteroideae</taxon>
        <taxon>Heliantheae alliance</taxon>
        <taxon>Madieae</taxon>
        <taxon>Madiinae</taxon>
        <taxon>Deinandra</taxon>
    </lineage>
</organism>
<dbReference type="AlphaFoldDB" id="A0AAP0D626"/>
<keyword evidence="2" id="KW-0131">Cell cycle</keyword>
<name>A0AAP0D626_9ASTR</name>
<evidence type="ECO:0000256" key="2">
    <source>
        <dbReference type="ARBA" id="ARBA00023306"/>
    </source>
</evidence>
<proteinExistence type="inferred from homology"/>
<feature type="region of interest" description="Disordered" evidence="4">
    <location>
        <begin position="42"/>
        <end position="63"/>
    </location>
</feature>
<dbReference type="InterPro" id="IPR006671">
    <property type="entry name" value="Cyclin_N"/>
</dbReference>
<dbReference type="CDD" id="cd20544">
    <property type="entry name" value="CYCLIN_AtCycD-like_rpt2"/>
    <property type="match status" value="1"/>
</dbReference>
<evidence type="ECO:0000256" key="3">
    <source>
        <dbReference type="RuleBase" id="RU000383"/>
    </source>
</evidence>
<evidence type="ECO:0000313" key="7">
    <source>
        <dbReference type="Proteomes" id="UP001408789"/>
    </source>
</evidence>
<keyword evidence="7" id="KW-1185">Reference proteome</keyword>
<sequence>MTHVTPDDNSTILLDDDNDQSSFLLCDEILWEDDDHMSPVPLPSSSSNVGNHRNNDRHHVNHHVNNNNNNIINNDNSSIHPAVTKQDIKHSFDTYLQRETNHMITPEYITRLQSDRFLTDWRLKAIRWFLHCQRRFNLGIGSVFKALNYIDRFVDMNKCHGWSYWMMELLSLASFSIAIKFCETCPPSLREIQEGGLEYCFEAKLVQKMEMKILKCLGWEVNSVTPFSYVELIEWEVSRNFKPAFPRSRLDDILVASSLDVKLLQYRPCVIAMSGVRCILEDEDSLSHITTFIPTDQQENVQSCYMILQEILSGNQQKSKILQPTRNPCSPDTVLTGVAAIPIHEEEIDLSFIDEQPAMIKRKRDVGDGRVKKKYKNM</sequence>
<dbReference type="PANTHER" id="PTHR10177">
    <property type="entry name" value="CYCLINS"/>
    <property type="match status" value="1"/>
</dbReference>
<feature type="domain" description="Cyclin-like" evidence="5">
    <location>
        <begin position="127"/>
        <end position="215"/>
    </location>
</feature>
<evidence type="ECO:0000313" key="6">
    <source>
        <dbReference type="EMBL" id="KAK9069310.1"/>
    </source>
</evidence>
<dbReference type="InterPro" id="IPR036915">
    <property type="entry name" value="Cyclin-like_sf"/>
</dbReference>
<dbReference type="SUPFAM" id="SSF47954">
    <property type="entry name" value="Cyclin-like"/>
    <property type="match status" value="1"/>
</dbReference>